<dbReference type="SUPFAM" id="SSF53850">
    <property type="entry name" value="Periplasmic binding protein-like II"/>
    <property type="match status" value="1"/>
</dbReference>
<comment type="caution">
    <text evidence="5">The sequence shown here is derived from an EMBL/GenBank/DDBJ whole genome shotgun (WGS) entry which is preliminary data.</text>
</comment>
<proteinExistence type="inferred from homology"/>
<sequence>MPVTDAANPDRGSTERPSLSRRSLLRAGGLLTAGLAVGAGAGCTVVSSGRDAMKVRPNKEPAPGRKTTIEIYNIWGSTTGAGLVECARLFEESQDEIAVRVTFGPTPGGGSTIQQKLFTAIAGNQAPDIGFCDAALAPSWTKLRLMKDLTPYFERDGIRLEDFFPVCAASMAYQDRVWSVQWDADANFPFFWNKGLFAECGLDPERPPTTIDEIDLMAAEINRVERGQAVQVGILPWNQYGAANSMLTWGYSFGGKFWNTGTNDVTTDDEPNIRALEWMTKSAQGVGGAQAAVNIAPPSLQIHPFSTGKIGMTCLVTPNLVQIKELYPDLDIGATLLPYQPPGASRPGEGAWLGGWSCFIPRTAPQADAAWEFVKWFSISDEGTKAQWDNIGFPVGYAKAPVNEEIAADPDAGVYHETLRKMEHTRPLVTVSEFHHQQMETMVQAAVYGQLSPKEALTQIKNLSLREAARFDRVG</sequence>
<dbReference type="PANTHER" id="PTHR43649">
    <property type="entry name" value="ARABINOSE-BINDING PROTEIN-RELATED"/>
    <property type="match status" value="1"/>
</dbReference>
<evidence type="ECO:0000313" key="5">
    <source>
        <dbReference type="EMBL" id="NYE72217.1"/>
    </source>
</evidence>
<dbReference type="AlphaFoldDB" id="A0A7Y9I8M1"/>
<dbReference type="EMBL" id="JACCBU010000001">
    <property type="protein sequence ID" value="NYE72217.1"/>
    <property type="molecule type" value="Genomic_DNA"/>
</dbReference>
<gene>
    <name evidence="5" type="ORF">BKA15_003546</name>
</gene>
<evidence type="ECO:0000256" key="3">
    <source>
        <dbReference type="ARBA" id="ARBA00022729"/>
    </source>
</evidence>
<keyword evidence="6" id="KW-1185">Reference proteome</keyword>
<dbReference type="Gene3D" id="3.40.190.10">
    <property type="entry name" value="Periplasmic binding protein-like II"/>
    <property type="match status" value="2"/>
</dbReference>
<dbReference type="InterPro" id="IPR006311">
    <property type="entry name" value="TAT_signal"/>
</dbReference>
<comment type="similarity">
    <text evidence="1">Belongs to the bacterial solute-binding protein 1 family.</text>
</comment>
<keyword evidence="2" id="KW-0813">Transport</keyword>
<protein>
    <submittedName>
        <fullName evidence="5">Multiple sugar transport system substrate-binding protein</fullName>
    </submittedName>
</protein>
<accession>A0A7Y9I8M1</accession>
<keyword evidence="5" id="KW-0762">Sugar transport</keyword>
<dbReference type="PROSITE" id="PS51318">
    <property type="entry name" value="TAT"/>
    <property type="match status" value="1"/>
</dbReference>
<name>A0A7Y9I8M1_9ACTN</name>
<evidence type="ECO:0000256" key="4">
    <source>
        <dbReference type="SAM" id="MobiDB-lite"/>
    </source>
</evidence>
<reference evidence="5 6" key="1">
    <citation type="submission" date="2020-07" db="EMBL/GenBank/DDBJ databases">
        <title>Sequencing the genomes of 1000 actinobacteria strains.</title>
        <authorList>
            <person name="Klenk H.-P."/>
        </authorList>
    </citation>
    <scope>NUCLEOTIDE SEQUENCE [LARGE SCALE GENOMIC DNA]</scope>
    <source>
        <strain evidence="5 6">DSM 22083</strain>
    </source>
</reference>
<evidence type="ECO:0000256" key="1">
    <source>
        <dbReference type="ARBA" id="ARBA00008520"/>
    </source>
</evidence>
<dbReference type="InterPro" id="IPR006059">
    <property type="entry name" value="SBP"/>
</dbReference>
<evidence type="ECO:0000256" key="2">
    <source>
        <dbReference type="ARBA" id="ARBA00022448"/>
    </source>
</evidence>
<dbReference type="InterPro" id="IPR050490">
    <property type="entry name" value="Bact_solute-bd_prot1"/>
</dbReference>
<dbReference type="Pfam" id="PF01547">
    <property type="entry name" value="SBP_bac_1"/>
    <property type="match status" value="1"/>
</dbReference>
<evidence type="ECO:0000313" key="6">
    <source>
        <dbReference type="Proteomes" id="UP000569914"/>
    </source>
</evidence>
<feature type="region of interest" description="Disordered" evidence="4">
    <location>
        <begin position="1"/>
        <end position="20"/>
    </location>
</feature>
<dbReference type="PANTHER" id="PTHR43649:SF34">
    <property type="entry name" value="ABC TRANSPORTER PERIPLASMIC-BINDING PROTEIN YCJN-RELATED"/>
    <property type="match status" value="1"/>
</dbReference>
<dbReference type="Proteomes" id="UP000569914">
    <property type="component" value="Unassembled WGS sequence"/>
</dbReference>
<organism evidence="5 6">
    <name type="scientific">Microlunatus parietis</name>
    <dbReference type="NCBI Taxonomy" id="682979"/>
    <lineage>
        <taxon>Bacteria</taxon>
        <taxon>Bacillati</taxon>
        <taxon>Actinomycetota</taxon>
        <taxon>Actinomycetes</taxon>
        <taxon>Propionibacteriales</taxon>
        <taxon>Propionibacteriaceae</taxon>
        <taxon>Microlunatus</taxon>
    </lineage>
</organism>
<keyword evidence="3" id="KW-0732">Signal</keyword>